<name>A0A8S9L3X7_BRACR</name>
<organism evidence="2 3">
    <name type="scientific">Brassica cretica</name>
    <name type="common">Mustard</name>
    <dbReference type="NCBI Taxonomy" id="69181"/>
    <lineage>
        <taxon>Eukaryota</taxon>
        <taxon>Viridiplantae</taxon>
        <taxon>Streptophyta</taxon>
        <taxon>Embryophyta</taxon>
        <taxon>Tracheophyta</taxon>
        <taxon>Spermatophyta</taxon>
        <taxon>Magnoliopsida</taxon>
        <taxon>eudicotyledons</taxon>
        <taxon>Gunneridae</taxon>
        <taxon>Pentapetalae</taxon>
        <taxon>rosids</taxon>
        <taxon>malvids</taxon>
        <taxon>Brassicales</taxon>
        <taxon>Brassicaceae</taxon>
        <taxon>Brassiceae</taxon>
        <taxon>Brassica</taxon>
    </lineage>
</organism>
<feature type="region of interest" description="Disordered" evidence="1">
    <location>
        <begin position="55"/>
        <end position="103"/>
    </location>
</feature>
<dbReference type="EMBL" id="QGKW02000717">
    <property type="protein sequence ID" value="KAF2600627.1"/>
    <property type="molecule type" value="Genomic_DNA"/>
</dbReference>
<protein>
    <submittedName>
        <fullName evidence="2">Uncharacterized protein</fullName>
    </submittedName>
</protein>
<accession>A0A8S9L3X7</accession>
<dbReference type="AlphaFoldDB" id="A0A8S9L3X7"/>
<gene>
    <name evidence="2" type="ORF">F2Q68_00011826</name>
</gene>
<evidence type="ECO:0000313" key="2">
    <source>
        <dbReference type="EMBL" id="KAF2600627.1"/>
    </source>
</evidence>
<comment type="caution">
    <text evidence="2">The sequence shown here is derived from an EMBL/GenBank/DDBJ whole genome shotgun (WGS) entry which is preliminary data.</text>
</comment>
<reference evidence="2" key="1">
    <citation type="submission" date="2019-12" db="EMBL/GenBank/DDBJ databases">
        <title>Genome sequencing and annotation of Brassica cretica.</title>
        <authorList>
            <person name="Studholme D.J."/>
            <person name="Sarris P.F."/>
        </authorList>
    </citation>
    <scope>NUCLEOTIDE SEQUENCE</scope>
    <source>
        <strain evidence="2">PFS-001/15</strain>
        <tissue evidence="2">Leaf</tissue>
    </source>
</reference>
<evidence type="ECO:0000313" key="3">
    <source>
        <dbReference type="Proteomes" id="UP000712281"/>
    </source>
</evidence>
<sequence length="103" mass="11734">MDSQGWDPGDLRLQRGNRKVLSGSRRVNLHLHDGFSGGWKRKELMDSRRILWRSGKSREERQGKSNLKVSLGPENDLELGARPNPTARLAPSAFPNRAFLKRD</sequence>
<proteinExistence type="predicted"/>
<evidence type="ECO:0000256" key="1">
    <source>
        <dbReference type="SAM" id="MobiDB-lite"/>
    </source>
</evidence>
<dbReference type="Proteomes" id="UP000712281">
    <property type="component" value="Unassembled WGS sequence"/>
</dbReference>